<dbReference type="PANTHER" id="PTHR45138:SF9">
    <property type="entry name" value="DIGUANYLATE CYCLASE DGCM-RELATED"/>
    <property type="match status" value="1"/>
</dbReference>
<dbReference type="SUPFAM" id="SSF55073">
    <property type="entry name" value="Nucleotide cyclase"/>
    <property type="match status" value="2"/>
</dbReference>
<name>A0A6J4UKT1_9BACT</name>
<dbReference type="InterPro" id="IPR000160">
    <property type="entry name" value="GGDEF_dom"/>
</dbReference>
<dbReference type="PANTHER" id="PTHR45138">
    <property type="entry name" value="REGULATORY COMPONENTS OF SENSORY TRANSDUCTION SYSTEM"/>
    <property type="match status" value="1"/>
</dbReference>
<dbReference type="GO" id="GO:0005886">
    <property type="term" value="C:plasma membrane"/>
    <property type="evidence" value="ECO:0007669"/>
    <property type="project" value="TreeGrafter"/>
</dbReference>
<dbReference type="CDD" id="cd01949">
    <property type="entry name" value="GGDEF"/>
    <property type="match status" value="1"/>
</dbReference>
<evidence type="ECO:0000313" key="4">
    <source>
        <dbReference type="EMBL" id="CAA9553627.1"/>
    </source>
</evidence>
<comment type="catalytic activity">
    <reaction evidence="2">
        <text>2 GTP = 3',3'-c-di-GMP + 2 diphosphate</text>
        <dbReference type="Rhea" id="RHEA:24898"/>
        <dbReference type="ChEBI" id="CHEBI:33019"/>
        <dbReference type="ChEBI" id="CHEBI:37565"/>
        <dbReference type="ChEBI" id="CHEBI:58805"/>
        <dbReference type="EC" id="2.7.7.65"/>
    </reaction>
</comment>
<reference evidence="4" key="1">
    <citation type="submission" date="2020-02" db="EMBL/GenBank/DDBJ databases">
        <authorList>
            <person name="Meier V. D."/>
        </authorList>
    </citation>
    <scope>NUCLEOTIDE SEQUENCE</scope>
    <source>
        <strain evidence="4">AVDCRST_MAG18</strain>
    </source>
</reference>
<dbReference type="GO" id="GO:0052621">
    <property type="term" value="F:diguanylate cyclase activity"/>
    <property type="evidence" value="ECO:0007669"/>
    <property type="project" value="UniProtKB-EC"/>
</dbReference>
<dbReference type="InterPro" id="IPR029787">
    <property type="entry name" value="Nucleotide_cyclase"/>
</dbReference>
<feature type="domain" description="GGDEF" evidence="3">
    <location>
        <begin position="43"/>
        <end position="178"/>
    </location>
</feature>
<gene>
    <name evidence="4" type="ORF">AVDCRST_MAG18-517</name>
</gene>
<evidence type="ECO:0000259" key="3">
    <source>
        <dbReference type="PROSITE" id="PS50887"/>
    </source>
</evidence>
<protein>
    <recommendedName>
        <fullName evidence="1">diguanylate cyclase</fullName>
        <ecNumber evidence="1">2.7.7.65</ecNumber>
    </recommendedName>
</protein>
<proteinExistence type="predicted"/>
<dbReference type="SMART" id="SM00267">
    <property type="entry name" value="GGDEF"/>
    <property type="match status" value="1"/>
</dbReference>
<sequence>MITIPDVARASEAARDAATGLGNSLALLTALNQQLPGINEGGPALALLQIALDRSPGSSGRFGPGDDEAFLVGYAALLEDFTARWASDEEGRPVGGAFRIGSDEFALLLPSAGRLGARRAAAALLAGGESARVALSIGIGIAEPSAANIGGVLLAADGALRTAVARGGGRAKLLVARPPDALGAQRVVEWLAERAIDTQQLLDKATQLALTDPLTGLPNQRALELFLVTELPRARRREYVLALLLIDGDSLREYNSRHGYSAGDEWVRALGATLARETRASDLAVRWRQGDEFIVALPETTREATTEIGERIRRAIPRATASLPAPATISVGIALFPEDGETREELLLRAEAANRLAKSLGKNRIAFASDVGRCG</sequence>
<dbReference type="Gene3D" id="3.30.70.270">
    <property type="match status" value="2"/>
</dbReference>
<dbReference type="EMBL" id="CADCWN010000035">
    <property type="protein sequence ID" value="CAA9553627.1"/>
    <property type="molecule type" value="Genomic_DNA"/>
</dbReference>
<dbReference type="InterPro" id="IPR050469">
    <property type="entry name" value="Diguanylate_Cyclase"/>
</dbReference>
<dbReference type="AlphaFoldDB" id="A0A6J4UKT1"/>
<evidence type="ECO:0000256" key="1">
    <source>
        <dbReference type="ARBA" id="ARBA00012528"/>
    </source>
</evidence>
<dbReference type="GO" id="GO:0043709">
    <property type="term" value="P:cell adhesion involved in single-species biofilm formation"/>
    <property type="evidence" value="ECO:0007669"/>
    <property type="project" value="TreeGrafter"/>
</dbReference>
<dbReference type="EC" id="2.7.7.65" evidence="1"/>
<organism evidence="4">
    <name type="scientific">uncultured Thermomicrobiales bacterium</name>
    <dbReference type="NCBI Taxonomy" id="1645740"/>
    <lineage>
        <taxon>Bacteria</taxon>
        <taxon>Pseudomonadati</taxon>
        <taxon>Thermomicrobiota</taxon>
        <taxon>Thermomicrobia</taxon>
        <taxon>Thermomicrobiales</taxon>
        <taxon>environmental samples</taxon>
    </lineage>
</organism>
<dbReference type="NCBIfam" id="TIGR00254">
    <property type="entry name" value="GGDEF"/>
    <property type="match status" value="1"/>
</dbReference>
<dbReference type="PROSITE" id="PS50887">
    <property type="entry name" value="GGDEF"/>
    <property type="match status" value="2"/>
</dbReference>
<feature type="domain" description="GGDEF" evidence="3">
    <location>
        <begin position="239"/>
        <end position="370"/>
    </location>
</feature>
<dbReference type="GO" id="GO:1902201">
    <property type="term" value="P:negative regulation of bacterial-type flagellum-dependent cell motility"/>
    <property type="evidence" value="ECO:0007669"/>
    <property type="project" value="TreeGrafter"/>
</dbReference>
<evidence type="ECO:0000256" key="2">
    <source>
        <dbReference type="ARBA" id="ARBA00034247"/>
    </source>
</evidence>
<dbReference type="InterPro" id="IPR043128">
    <property type="entry name" value="Rev_trsase/Diguanyl_cyclase"/>
</dbReference>
<accession>A0A6J4UKT1</accession>
<dbReference type="Pfam" id="PF00990">
    <property type="entry name" value="GGDEF"/>
    <property type="match status" value="2"/>
</dbReference>